<proteinExistence type="predicted"/>
<organism evidence="1 2">
    <name type="scientific">Pseudomonas fluorescens</name>
    <dbReference type="NCBI Taxonomy" id="294"/>
    <lineage>
        <taxon>Bacteria</taxon>
        <taxon>Pseudomonadati</taxon>
        <taxon>Pseudomonadota</taxon>
        <taxon>Gammaproteobacteria</taxon>
        <taxon>Pseudomonadales</taxon>
        <taxon>Pseudomonadaceae</taxon>
        <taxon>Pseudomonas</taxon>
    </lineage>
</organism>
<name>A0A4Y9TI98_PSEFL</name>
<reference evidence="1 2" key="1">
    <citation type="submission" date="2019-03" db="EMBL/GenBank/DDBJ databases">
        <title>Biocontrol and xenobiotic degradation properties of endophytic Pseudomonas fluorescens strain BRZ63.</title>
        <authorList>
            <person name="Chlebek D.A."/>
            <person name="Pinski A."/>
            <person name="Zur J.P."/>
            <person name="Michalska J."/>
            <person name="Hupert-Kocurek K.T."/>
        </authorList>
    </citation>
    <scope>NUCLEOTIDE SEQUENCE [LARGE SCALE GENOMIC DNA]</scope>
    <source>
        <strain evidence="1 2">BRZ63</strain>
    </source>
</reference>
<protein>
    <submittedName>
        <fullName evidence="1">Uncharacterized protein</fullName>
    </submittedName>
</protein>
<dbReference type="EMBL" id="SPVI01000010">
    <property type="protein sequence ID" value="TFW42159.1"/>
    <property type="molecule type" value="Genomic_DNA"/>
</dbReference>
<comment type="caution">
    <text evidence="1">The sequence shown here is derived from an EMBL/GenBank/DDBJ whole genome shotgun (WGS) entry which is preliminary data.</text>
</comment>
<dbReference type="Proteomes" id="UP000297322">
    <property type="component" value="Unassembled WGS sequence"/>
</dbReference>
<dbReference type="AlphaFoldDB" id="A0A4Y9TI98"/>
<accession>A0A4Y9TI98</accession>
<gene>
    <name evidence="1" type="ORF">E4T65_17360</name>
</gene>
<evidence type="ECO:0000313" key="2">
    <source>
        <dbReference type="Proteomes" id="UP000297322"/>
    </source>
</evidence>
<sequence length="110" mass="11910">MIFGMRIWGPAGALELDENSFTVRVVYSALVSTSGRSVYIAIPGVSPSTHVGVCIPNGNWSNSSSSQDAGNVQFDVQVLEGGVNVWFCNRTYPSGRIAVGTQRLLVLRYR</sequence>
<evidence type="ECO:0000313" key="1">
    <source>
        <dbReference type="EMBL" id="TFW42159.1"/>
    </source>
</evidence>